<accession>A0ABR2JUJ1</accession>
<gene>
    <name evidence="2" type="ORF">M9Y10_045117</name>
</gene>
<feature type="transmembrane region" description="Helical" evidence="1">
    <location>
        <begin position="30"/>
        <end position="48"/>
    </location>
</feature>
<proteinExistence type="predicted"/>
<keyword evidence="1" id="KW-0812">Transmembrane</keyword>
<feature type="transmembrane region" description="Helical" evidence="1">
    <location>
        <begin position="6"/>
        <end position="23"/>
    </location>
</feature>
<name>A0ABR2JUJ1_9EUKA</name>
<reference evidence="2 3" key="1">
    <citation type="submission" date="2024-04" db="EMBL/GenBank/DDBJ databases">
        <title>Tritrichomonas musculus Genome.</title>
        <authorList>
            <person name="Alves-Ferreira E."/>
            <person name="Grigg M."/>
            <person name="Lorenzi H."/>
            <person name="Galac M."/>
        </authorList>
    </citation>
    <scope>NUCLEOTIDE SEQUENCE [LARGE SCALE GENOMIC DNA]</scope>
    <source>
        <strain evidence="2 3">EAF2021</strain>
    </source>
</reference>
<sequence length="118" mass="13614">MLHFRGISFLATLLSFIWASFFWDLFSKWTLFQIALATFGSLIIWIYNFCFTDIIFLQIVGDSLLFILIPFAIAIVDLSRGSELLSGRERSNSYAPFINLRSFLSKCNSLVERIFPPD</sequence>
<dbReference type="EMBL" id="JAPFFF010000009">
    <property type="protein sequence ID" value="KAK8882475.1"/>
    <property type="molecule type" value="Genomic_DNA"/>
</dbReference>
<comment type="caution">
    <text evidence="2">The sequence shown here is derived from an EMBL/GenBank/DDBJ whole genome shotgun (WGS) entry which is preliminary data.</text>
</comment>
<evidence type="ECO:0000313" key="3">
    <source>
        <dbReference type="Proteomes" id="UP001470230"/>
    </source>
</evidence>
<organism evidence="2 3">
    <name type="scientific">Tritrichomonas musculus</name>
    <dbReference type="NCBI Taxonomy" id="1915356"/>
    <lineage>
        <taxon>Eukaryota</taxon>
        <taxon>Metamonada</taxon>
        <taxon>Parabasalia</taxon>
        <taxon>Tritrichomonadida</taxon>
        <taxon>Tritrichomonadidae</taxon>
        <taxon>Tritrichomonas</taxon>
    </lineage>
</organism>
<evidence type="ECO:0000313" key="2">
    <source>
        <dbReference type="EMBL" id="KAK8882475.1"/>
    </source>
</evidence>
<evidence type="ECO:0000256" key="1">
    <source>
        <dbReference type="SAM" id="Phobius"/>
    </source>
</evidence>
<keyword evidence="1" id="KW-0472">Membrane</keyword>
<keyword evidence="3" id="KW-1185">Reference proteome</keyword>
<keyword evidence="1" id="KW-1133">Transmembrane helix</keyword>
<feature type="transmembrane region" description="Helical" evidence="1">
    <location>
        <begin position="54"/>
        <end position="76"/>
    </location>
</feature>
<protein>
    <submittedName>
        <fullName evidence="2">Uncharacterized protein</fullName>
    </submittedName>
</protein>
<dbReference type="Proteomes" id="UP001470230">
    <property type="component" value="Unassembled WGS sequence"/>
</dbReference>